<dbReference type="EMBL" id="MN739436">
    <property type="protein sequence ID" value="QHT04679.1"/>
    <property type="molecule type" value="Genomic_DNA"/>
</dbReference>
<reference evidence="1" key="1">
    <citation type="journal article" date="2020" name="Nature">
        <title>Giant virus diversity and host interactions through global metagenomics.</title>
        <authorList>
            <person name="Schulz F."/>
            <person name="Roux S."/>
            <person name="Paez-Espino D."/>
            <person name="Jungbluth S."/>
            <person name="Walsh D.A."/>
            <person name="Denef V.J."/>
            <person name="McMahon K.D."/>
            <person name="Konstantinidis K.T."/>
            <person name="Eloe-Fadrosh E.A."/>
            <person name="Kyrpides N.C."/>
            <person name="Woyke T."/>
        </authorList>
    </citation>
    <scope>NUCLEOTIDE SEQUENCE</scope>
    <source>
        <strain evidence="1">GVMAG-M-3300021343-4</strain>
    </source>
</reference>
<accession>A0A6C0CLW9</accession>
<organism evidence="1">
    <name type="scientific">viral metagenome</name>
    <dbReference type="NCBI Taxonomy" id="1070528"/>
    <lineage>
        <taxon>unclassified sequences</taxon>
        <taxon>metagenomes</taxon>
        <taxon>organismal metagenomes</taxon>
    </lineage>
</organism>
<dbReference type="AlphaFoldDB" id="A0A6C0CLW9"/>
<sequence>MGCIIQKCCRNEELEDVGPYFDIPIAPQSNIVNQQIAQKDLRILTLEKKVENLTRINLKLNNKLFQLGGGRS</sequence>
<proteinExistence type="predicted"/>
<evidence type="ECO:0000313" key="1">
    <source>
        <dbReference type="EMBL" id="QHT04679.1"/>
    </source>
</evidence>
<name>A0A6C0CLW9_9ZZZZ</name>
<protein>
    <submittedName>
        <fullName evidence="1">Uncharacterized protein</fullName>
    </submittedName>
</protein>